<evidence type="ECO:0000313" key="2">
    <source>
        <dbReference type="EMBL" id="CAH9104292.1"/>
    </source>
</evidence>
<feature type="chain" id="PRO_5043751306" evidence="1">
    <location>
        <begin position="30"/>
        <end position="109"/>
    </location>
</feature>
<keyword evidence="3" id="KW-1185">Reference proteome</keyword>
<gene>
    <name evidence="2" type="ORF">CEPIT_LOCUS16717</name>
</gene>
<feature type="signal peptide" evidence="1">
    <location>
        <begin position="1"/>
        <end position="29"/>
    </location>
</feature>
<dbReference type="Proteomes" id="UP001152523">
    <property type="component" value="Unassembled WGS sequence"/>
</dbReference>
<dbReference type="EMBL" id="CAMAPF010000127">
    <property type="protein sequence ID" value="CAH9104292.1"/>
    <property type="molecule type" value="Genomic_DNA"/>
</dbReference>
<sequence length="109" mass="11593">MTPPVSPAVKIALVATCSLLAPLVPPVLNDQVLPLVKMNLEFSGDFFHLENALKMKNEISQLLLPSASSAFSGFSHIDILSASSAFAFQGIQANLAAADRIRALEKSDL</sequence>
<proteinExistence type="predicted"/>
<name>A0AAV0DPV9_9ASTE</name>
<evidence type="ECO:0000313" key="3">
    <source>
        <dbReference type="Proteomes" id="UP001152523"/>
    </source>
</evidence>
<keyword evidence="1" id="KW-0732">Signal</keyword>
<accession>A0AAV0DPV9</accession>
<evidence type="ECO:0000256" key="1">
    <source>
        <dbReference type="SAM" id="SignalP"/>
    </source>
</evidence>
<protein>
    <submittedName>
        <fullName evidence="2">Uncharacterized protein</fullName>
    </submittedName>
</protein>
<reference evidence="2" key="1">
    <citation type="submission" date="2022-07" db="EMBL/GenBank/DDBJ databases">
        <authorList>
            <person name="Macas J."/>
            <person name="Novak P."/>
            <person name="Neumann P."/>
        </authorList>
    </citation>
    <scope>NUCLEOTIDE SEQUENCE</scope>
</reference>
<dbReference type="AlphaFoldDB" id="A0AAV0DPV9"/>
<comment type="caution">
    <text evidence="2">The sequence shown here is derived from an EMBL/GenBank/DDBJ whole genome shotgun (WGS) entry which is preliminary data.</text>
</comment>
<organism evidence="2 3">
    <name type="scientific">Cuscuta epithymum</name>
    <dbReference type="NCBI Taxonomy" id="186058"/>
    <lineage>
        <taxon>Eukaryota</taxon>
        <taxon>Viridiplantae</taxon>
        <taxon>Streptophyta</taxon>
        <taxon>Embryophyta</taxon>
        <taxon>Tracheophyta</taxon>
        <taxon>Spermatophyta</taxon>
        <taxon>Magnoliopsida</taxon>
        <taxon>eudicotyledons</taxon>
        <taxon>Gunneridae</taxon>
        <taxon>Pentapetalae</taxon>
        <taxon>asterids</taxon>
        <taxon>lamiids</taxon>
        <taxon>Solanales</taxon>
        <taxon>Convolvulaceae</taxon>
        <taxon>Cuscuteae</taxon>
        <taxon>Cuscuta</taxon>
        <taxon>Cuscuta subgen. Cuscuta</taxon>
    </lineage>
</organism>